<protein>
    <submittedName>
        <fullName evidence="4">Cop9 signalosome complex subunit 3</fullName>
    </submittedName>
</protein>
<gene>
    <name evidence="4" type="ORF">CSUI_003080</name>
</gene>
<feature type="domain" description="COP9 signalosome complex subunit 3 N-terminal helical repeats" evidence="3">
    <location>
        <begin position="164"/>
        <end position="298"/>
    </location>
</feature>
<keyword evidence="5" id="KW-1185">Reference proteome</keyword>
<reference evidence="4 5" key="1">
    <citation type="journal article" date="2017" name="Int. J. Parasitol.">
        <title>The genome of the protozoan parasite Cystoisospora suis and a reverse vaccinology approach to identify vaccine candidates.</title>
        <authorList>
            <person name="Palmieri N."/>
            <person name="Shrestha A."/>
            <person name="Ruttkowski B."/>
            <person name="Beck T."/>
            <person name="Vogl C."/>
            <person name="Tomley F."/>
            <person name="Blake D.P."/>
            <person name="Joachim A."/>
        </authorList>
    </citation>
    <scope>NUCLEOTIDE SEQUENCE [LARGE SCALE GENOMIC DNA]</scope>
    <source>
        <strain evidence="4 5">Wien I</strain>
    </source>
</reference>
<proteinExistence type="predicted"/>
<name>A0A2C6L278_9APIC</name>
<dbReference type="RefSeq" id="XP_067924744.1">
    <property type="nucleotide sequence ID" value="XM_068063278.1"/>
</dbReference>
<dbReference type="Pfam" id="PF22788">
    <property type="entry name" value="COP9_hel_rpt"/>
    <property type="match status" value="1"/>
</dbReference>
<feature type="region of interest" description="Disordered" evidence="2">
    <location>
        <begin position="430"/>
        <end position="449"/>
    </location>
</feature>
<dbReference type="PANTHER" id="PTHR10758">
    <property type="entry name" value="26S PROTEASOME NON-ATPASE REGULATORY SUBUNIT 3/COP9 SIGNALOSOME COMPLEX SUBUNIT 3"/>
    <property type="match status" value="1"/>
</dbReference>
<evidence type="ECO:0000256" key="1">
    <source>
        <dbReference type="ARBA" id="ARBA00022490"/>
    </source>
</evidence>
<evidence type="ECO:0000313" key="5">
    <source>
        <dbReference type="Proteomes" id="UP000221165"/>
    </source>
</evidence>
<comment type="caution">
    <text evidence="4">The sequence shown here is derived from an EMBL/GenBank/DDBJ whole genome shotgun (WGS) entry which is preliminary data.</text>
</comment>
<evidence type="ECO:0000313" key="4">
    <source>
        <dbReference type="EMBL" id="PHJ23067.1"/>
    </source>
</evidence>
<dbReference type="GeneID" id="94426489"/>
<dbReference type="InterPro" id="IPR055089">
    <property type="entry name" value="COP9_N"/>
</dbReference>
<keyword evidence="1" id="KW-0963">Cytoplasm</keyword>
<dbReference type="Proteomes" id="UP000221165">
    <property type="component" value="Unassembled WGS sequence"/>
</dbReference>
<organism evidence="4 5">
    <name type="scientific">Cystoisospora suis</name>
    <dbReference type="NCBI Taxonomy" id="483139"/>
    <lineage>
        <taxon>Eukaryota</taxon>
        <taxon>Sar</taxon>
        <taxon>Alveolata</taxon>
        <taxon>Apicomplexa</taxon>
        <taxon>Conoidasida</taxon>
        <taxon>Coccidia</taxon>
        <taxon>Eucoccidiorida</taxon>
        <taxon>Eimeriorina</taxon>
        <taxon>Sarcocystidae</taxon>
        <taxon>Cystoisospora</taxon>
    </lineage>
</organism>
<dbReference type="InterPro" id="IPR050756">
    <property type="entry name" value="CSN3"/>
</dbReference>
<dbReference type="VEuPathDB" id="ToxoDB:CSUI_003080"/>
<evidence type="ECO:0000259" key="3">
    <source>
        <dbReference type="Pfam" id="PF22788"/>
    </source>
</evidence>
<accession>A0A2C6L278</accession>
<dbReference type="AlphaFoldDB" id="A0A2C6L278"/>
<dbReference type="EMBL" id="MIGC01001325">
    <property type="protein sequence ID" value="PHJ23067.1"/>
    <property type="molecule type" value="Genomic_DNA"/>
</dbReference>
<evidence type="ECO:0000256" key="2">
    <source>
        <dbReference type="SAM" id="MobiDB-lite"/>
    </source>
</evidence>
<dbReference type="PANTHER" id="PTHR10758:SF1">
    <property type="entry name" value="COP9 SIGNALOSOME COMPLEX SUBUNIT 3"/>
    <property type="match status" value="1"/>
</dbReference>
<dbReference type="GO" id="GO:0008180">
    <property type="term" value="C:COP9 signalosome"/>
    <property type="evidence" value="ECO:0007669"/>
    <property type="project" value="TreeGrafter"/>
</dbReference>
<dbReference type="GO" id="GO:0006511">
    <property type="term" value="P:ubiquitin-dependent protein catabolic process"/>
    <property type="evidence" value="ECO:0007669"/>
    <property type="project" value="TreeGrafter"/>
</dbReference>
<sequence>MSRSVSFSVACSRTPWEYIPKKMAEPLVPLVMRLSGDGGTGWGLETLQSLLQARKTRLTDSATELHEALKKLSPKTHALGLCHVLSALWSEEEVTVAFNATLELLERCEAEQIQQCPVEFTSVTRAAVAFAIRGHSDAESEGTQQESTRLKCMEQATPATSELCSLCSNCPPALRLLKPLRRAVQKFRKDAHEVTSSDTDFLRLCVHGQWYKEALPVIDREAYRVHKDFCRKLGDCAEYLYLAGRTWIALENYERARRVLDLGLSLPSTPEIIHTQISAYMHYALLSRMLLGSIPRPPPPSPGVEEAMKLATYQLLFTPNSSSSRGRSGVTVPDSNSTTRSLQAREQDLQTYAGQLKSDGTWDLAVIALAIIKRRQVQEIGKFFSTIPIDRFEAKMGFSSREETLQFLCSDSIKSICQLDHGLEMITFNEEKDEPSGKEKQESSPSTDRKAMALEKKESFFLLKKQLDEALQQVALVTKHLHEAENQVVRSEAYQTFCRQLEALGARPGFHAFDTDSNDTCFVPEGLDEGEDEG</sequence>
<feature type="compositionally biased region" description="Basic and acidic residues" evidence="2">
    <location>
        <begin position="434"/>
        <end position="449"/>
    </location>
</feature>
<feature type="region of interest" description="Disordered" evidence="2">
    <location>
        <begin position="319"/>
        <end position="341"/>
    </location>
</feature>